<dbReference type="GO" id="GO:0005634">
    <property type="term" value="C:nucleus"/>
    <property type="evidence" value="ECO:0007669"/>
    <property type="project" value="UniProtKB-SubCell"/>
</dbReference>
<proteinExistence type="predicted"/>
<dbReference type="VEuPathDB" id="FungiDB:FUN_020987"/>
<keyword evidence="8" id="KW-1185">Reference proteome</keyword>
<reference evidence="7 8" key="1">
    <citation type="submission" date="2015-10" db="EMBL/GenBank/DDBJ databases">
        <title>Genome analyses suggest a sexual origin of heterokaryosis in a supposedly ancient asexual fungus.</title>
        <authorList>
            <person name="Ropars J."/>
            <person name="Sedzielewska K."/>
            <person name="Noel J."/>
            <person name="Charron P."/>
            <person name="Farinelli L."/>
            <person name="Marton T."/>
            <person name="Kruger M."/>
            <person name="Pelin A."/>
            <person name="Brachmann A."/>
            <person name="Corradi N."/>
        </authorList>
    </citation>
    <scope>NUCLEOTIDE SEQUENCE [LARGE SCALE GENOMIC DNA]</scope>
    <source>
        <strain evidence="7 8">A4</strain>
    </source>
</reference>
<evidence type="ECO:0000256" key="3">
    <source>
        <dbReference type="ARBA" id="ARBA00022771"/>
    </source>
</evidence>
<dbReference type="Proteomes" id="UP000234323">
    <property type="component" value="Unassembled WGS sequence"/>
</dbReference>
<dbReference type="InterPro" id="IPR012337">
    <property type="entry name" value="RNaseH-like_sf"/>
</dbReference>
<dbReference type="EMBL" id="LLXI01003189">
    <property type="protein sequence ID" value="PKY58799.1"/>
    <property type="molecule type" value="Genomic_DNA"/>
</dbReference>
<evidence type="ECO:0000256" key="1">
    <source>
        <dbReference type="ARBA" id="ARBA00004123"/>
    </source>
</evidence>
<dbReference type="VEuPathDB" id="FungiDB:FUN_010991"/>
<sequence length="606" mass="71727">MGNRRDSNDNQDAIIDQNKKKRDRPKTDIWDYFKEGPRNRGHCTAKCNFCGWKQQVGQPIEMQGHIALNCLKVSPEIKAIFLEKVKNRQLGYKNKIIKVDHNQPKIDEKFDSTKIDQVKVEMANRAIVKFFACCGIPFHIIENPFFIDLLRILCPGYNLPCRQTLSEDMLNAEISHIANNNPDYLKQNIKEIITRRFFMDAEELQLILKPIKEAIKYLEMKNATLADCFLQLIKLSYSIKNLSETHTTFQQQCIKAFNKRWTQFDFRLYMLAYLLHPLYRGNGFRNQICRKVVYWAIENIWIKMGGGENSSSKLIGQIAAFRDNLPPYNDEFIPKYYTVEQTHTTFQQQCIKAFNKRWTQFDFRLYMLAYLLHPLYRGNGFRNQICRKVVYWAIENIWIKMGGGENSSSKLIGQIAAFRDNLPPYNDEFIPKYYTVERCERIFSVMGWYMNKRRTQLNVNHLQNLTKLHTYYVSNAKTELKYTAKDMNAKNDEEFYQLVQNGIYQNINDEIEEEEFDGEDEDYDDTEDELVDIDEYEKFGYKNNDNVLQSENYFNFVSRELVELLKLQEPQVIIEPVNSDHIIDHSNKNFDIEELLDQQFNDDDNV</sequence>
<dbReference type="InterPro" id="IPR052035">
    <property type="entry name" value="ZnF_BED_domain_contain"/>
</dbReference>
<feature type="region of interest" description="Disordered" evidence="6">
    <location>
        <begin position="1"/>
        <end position="23"/>
    </location>
</feature>
<keyword evidence="5" id="KW-0539">Nucleus</keyword>
<protein>
    <recommendedName>
        <fullName evidence="9">BED-type domain-containing protein</fullName>
    </recommendedName>
</protein>
<evidence type="ECO:0000313" key="8">
    <source>
        <dbReference type="Proteomes" id="UP000234323"/>
    </source>
</evidence>
<comment type="caution">
    <text evidence="7">The sequence shown here is derived from an EMBL/GenBank/DDBJ whole genome shotgun (WGS) entry which is preliminary data.</text>
</comment>
<dbReference type="VEuPathDB" id="FungiDB:RhiirA1_477229"/>
<dbReference type="VEuPathDB" id="FungiDB:FUN_020559"/>
<dbReference type="VEuPathDB" id="FungiDB:FUN_020986"/>
<accession>A0A2I1HIX3</accession>
<dbReference type="SUPFAM" id="SSF53098">
    <property type="entry name" value="Ribonuclease H-like"/>
    <property type="match status" value="1"/>
</dbReference>
<name>A0A2I1HIX3_9GLOM</name>
<evidence type="ECO:0000313" key="7">
    <source>
        <dbReference type="EMBL" id="PKY58799.1"/>
    </source>
</evidence>
<evidence type="ECO:0000256" key="2">
    <source>
        <dbReference type="ARBA" id="ARBA00022723"/>
    </source>
</evidence>
<evidence type="ECO:0000256" key="5">
    <source>
        <dbReference type="ARBA" id="ARBA00023242"/>
    </source>
</evidence>
<dbReference type="GO" id="GO:0008270">
    <property type="term" value="F:zinc ion binding"/>
    <property type="evidence" value="ECO:0007669"/>
    <property type="project" value="UniProtKB-KW"/>
</dbReference>
<organism evidence="7 8">
    <name type="scientific">Rhizophagus irregularis</name>
    <dbReference type="NCBI Taxonomy" id="588596"/>
    <lineage>
        <taxon>Eukaryota</taxon>
        <taxon>Fungi</taxon>
        <taxon>Fungi incertae sedis</taxon>
        <taxon>Mucoromycota</taxon>
        <taxon>Glomeromycotina</taxon>
        <taxon>Glomeromycetes</taxon>
        <taxon>Glomerales</taxon>
        <taxon>Glomeraceae</taxon>
        <taxon>Rhizophagus</taxon>
    </lineage>
</organism>
<evidence type="ECO:0000256" key="4">
    <source>
        <dbReference type="ARBA" id="ARBA00022833"/>
    </source>
</evidence>
<dbReference type="PANTHER" id="PTHR46481:SF10">
    <property type="entry name" value="ZINC FINGER BED DOMAIN-CONTAINING PROTEIN 39"/>
    <property type="match status" value="1"/>
</dbReference>
<dbReference type="VEuPathDB" id="FungiDB:RhiirFUN_024177"/>
<dbReference type="VEuPathDB" id="FungiDB:RhiirA1_485107"/>
<comment type="subcellular location">
    <subcellularLocation>
        <location evidence="1">Nucleus</location>
    </subcellularLocation>
</comment>
<keyword evidence="4" id="KW-0862">Zinc</keyword>
<keyword evidence="3" id="KW-0863">Zinc-finger</keyword>
<evidence type="ECO:0000256" key="6">
    <source>
        <dbReference type="SAM" id="MobiDB-lite"/>
    </source>
</evidence>
<keyword evidence="2" id="KW-0479">Metal-binding</keyword>
<dbReference type="VEuPathDB" id="FungiDB:RhiirFUN_000568"/>
<dbReference type="PANTHER" id="PTHR46481">
    <property type="entry name" value="ZINC FINGER BED DOMAIN-CONTAINING PROTEIN 4"/>
    <property type="match status" value="1"/>
</dbReference>
<dbReference type="AlphaFoldDB" id="A0A2I1HIX3"/>
<gene>
    <name evidence="7" type="ORF">RhiirA4_429973</name>
</gene>
<evidence type="ECO:0008006" key="9">
    <source>
        <dbReference type="Google" id="ProtNLM"/>
    </source>
</evidence>